<dbReference type="VEuPathDB" id="TriTrypDB:LtaPh_2017500"/>
<accession>A0A640KF50</accession>
<proteinExistence type="predicted"/>
<evidence type="ECO:0000313" key="1">
    <source>
        <dbReference type="EMBL" id="GET88233.1"/>
    </source>
</evidence>
<dbReference type="OrthoDB" id="265139at2759"/>
<keyword evidence="2" id="KW-1185">Reference proteome</keyword>
<name>A0A640KF50_LEITA</name>
<gene>
    <name evidence="1" type="ORF">LtaPh_2017500</name>
</gene>
<protein>
    <submittedName>
        <fullName evidence="1">Uncharacterized protein</fullName>
    </submittedName>
</protein>
<reference evidence="1" key="1">
    <citation type="submission" date="2019-11" db="EMBL/GenBank/DDBJ databases">
        <title>Leishmania tarentolae CDS.</title>
        <authorList>
            <person name="Goto Y."/>
            <person name="Yamagishi J."/>
        </authorList>
    </citation>
    <scope>NUCLEOTIDE SEQUENCE [LARGE SCALE GENOMIC DNA]</scope>
    <source>
        <strain evidence="1">Parrot Tar II</strain>
    </source>
</reference>
<sequence length="227" mass="24679">MAPLSVAYISGTTLSQFVGAAFSCRGGRKYIFKVYGFIQNVSEITDDQLSRETRGVVILGAAPMGYSNTYAGMQSIGYLSICRSPSHKLSYGDTQRLQKESEAGCASHDILMHITSEIISDGSTRVFYSVYEMGVQPIAPLQLKVDNLVGTLDGFTMLANAFARNVSLAPRSPANGDAGYINEKVEVQDPGEDELIALAQEKADLTKRILELYRRLLSTGRSEISGM</sequence>
<organism evidence="1 2">
    <name type="scientific">Leishmania tarentolae</name>
    <name type="common">Sauroleishmania tarentolae</name>
    <dbReference type="NCBI Taxonomy" id="5689"/>
    <lineage>
        <taxon>Eukaryota</taxon>
        <taxon>Discoba</taxon>
        <taxon>Euglenozoa</taxon>
        <taxon>Kinetoplastea</taxon>
        <taxon>Metakinetoplastina</taxon>
        <taxon>Trypanosomatida</taxon>
        <taxon>Trypanosomatidae</taxon>
        <taxon>Leishmaniinae</taxon>
        <taxon>Leishmania</taxon>
        <taxon>lizard Leishmania</taxon>
    </lineage>
</organism>
<dbReference type="AlphaFoldDB" id="A0A640KF50"/>
<comment type="caution">
    <text evidence="1">The sequence shown here is derived from an EMBL/GenBank/DDBJ whole genome shotgun (WGS) entry which is preliminary data.</text>
</comment>
<dbReference type="Proteomes" id="UP000419144">
    <property type="component" value="Unassembled WGS sequence"/>
</dbReference>
<evidence type="ECO:0000313" key="2">
    <source>
        <dbReference type="Proteomes" id="UP000419144"/>
    </source>
</evidence>
<dbReference type="EMBL" id="BLBS01000025">
    <property type="protein sequence ID" value="GET88233.1"/>
    <property type="molecule type" value="Genomic_DNA"/>
</dbReference>